<dbReference type="eggNOG" id="COG2141">
    <property type="taxonomic scope" value="Bacteria"/>
</dbReference>
<organism evidence="6 9">
    <name type="scientific">Corynebacterium otitidis ATCC 51513</name>
    <dbReference type="NCBI Taxonomy" id="883169"/>
    <lineage>
        <taxon>Bacteria</taxon>
        <taxon>Bacillati</taxon>
        <taxon>Actinomycetota</taxon>
        <taxon>Actinomycetes</taxon>
        <taxon>Mycobacteriales</taxon>
        <taxon>Corynebacteriaceae</taxon>
        <taxon>Corynebacterium</taxon>
    </lineage>
</organism>
<name>I7IWZ2_9CORY</name>
<dbReference type="GO" id="GO:0016705">
    <property type="term" value="F:oxidoreductase activity, acting on paired donors, with incorporation or reduction of molecular oxygen"/>
    <property type="evidence" value="ECO:0007669"/>
    <property type="project" value="InterPro"/>
</dbReference>
<reference evidence="6 9" key="1">
    <citation type="journal article" date="2012" name="J. Bacteriol.">
        <title>Draft Genome Sequence of Turicella otitidis ATCC 51513, Isolated from Middle Ear Fluid from a Child with Otitis Media.</title>
        <authorList>
            <person name="Brinkrolf K."/>
            <person name="Schneider J."/>
            <person name="Knecht M."/>
            <person name="Ruckert C."/>
            <person name="Tauch A."/>
        </authorList>
    </citation>
    <scope>NUCLEOTIDE SEQUENCE [LARGE SCALE GENOMIC DNA]</scope>
    <source>
        <strain evidence="6 9">ATCC 51513</strain>
    </source>
</reference>
<proteinExistence type="predicted"/>
<dbReference type="SUPFAM" id="SSF51679">
    <property type="entry name" value="Bacterial luciferase-like"/>
    <property type="match status" value="1"/>
</dbReference>
<keyword evidence="4 6" id="KW-0503">Monooxygenase</keyword>
<evidence type="ECO:0000256" key="1">
    <source>
        <dbReference type="ARBA" id="ARBA00022630"/>
    </source>
</evidence>
<dbReference type="EMBL" id="AHAE01000040">
    <property type="protein sequence ID" value="EJZ82130.1"/>
    <property type="molecule type" value="Genomic_DNA"/>
</dbReference>
<evidence type="ECO:0000313" key="7">
    <source>
        <dbReference type="EMBL" id="EJZ82130.1"/>
    </source>
</evidence>
<dbReference type="Pfam" id="PF00296">
    <property type="entry name" value="Bac_luciferase"/>
    <property type="match status" value="1"/>
</dbReference>
<dbReference type="PANTHER" id="PTHR30011:SF16">
    <property type="entry name" value="C2H2 FINGER DOMAIN TRANSCRIPTION FACTOR (EUROFUNG)-RELATED"/>
    <property type="match status" value="1"/>
</dbReference>
<evidence type="ECO:0000313" key="6">
    <source>
        <dbReference type="EMBL" id="CCI83368.1"/>
    </source>
</evidence>
<dbReference type="GO" id="GO:0004497">
    <property type="term" value="F:monooxygenase activity"/>
    <property type="evidence" value="ECO:0007669"/>
    <property type="project" value="UniProtKB-KW"/>
</dbReference>
<dbReference type="Gene3D" id="3.20.20.30">
    <property type="entry name" value="Luciferase-like domain"/>
    <property type="match status" value="1"/>
</dbReference>
<dbReference type="PANTHER" id="PTHR30011">
    <property type="entry name" value="ALKANESULFONATE MONOOXYGENASE-RELATED"/>
    <property type="match status" value="1"/>
</dbReference>
<sequence length="372" mass="38788">MTTDNRTPSRTLTDPFLAISLDGEGAHPAAGGGAASAAAARIQGRAALAESAGAAAIVVGDGPIDAAASAHPQRLSSTVLGSFLAPKLRRASVVPQADAVFTEPFHLATQLMTLDHIALGRSGWLVYGTGSKEEGSSVGRGAAEDLNREVTDAVEVVRRIWDTWEDDAVIRDVSTGRFIDREKVHYADFVGENYSVKGPSITPRSPQGQLPVFAPLALAGDPAAEPGTGRPELDGVVVRGATIEETLAAAGRAREAGHRLVLAEAVLAADHAGEPGAERWHRLEGEAAFEEDDVAVLAGAADEAADALAELARVSDGLLVRLAESDADLDEAAFSVIPKLRERVALAEPRPGSHLRDLLGLEHPESRFAAQG</sequence>
<evidence type="ECO:0000313" key="9">
    <source>
        <dbReference type="Proteomes" id="UP000011016"/>
    </source>
</evidence>
<keyword evidence="1" id="KW-0285">Flavoprotein</keyword>
<dbReference type="PATRIC" id="fig|883169.3.peg.861"/>
<dbReference type="InterPro" id="IPR036661">
    <property type="entry name" value="Luciferase-like_sf"/>
</dbReference>
<dbReference type="RefSeq" id="WP_004600786.1">
    <property type="nucleotide sequence ID" value="NZ_HF541866.1"/>
</dbReference>
<reference evidence="7 8" key="2">
    <citation type="submission" date="2012-08" db="EMBL/GenBank/DDBJ databases">
        <title>The Genome Sequence of Turicella otitidis ATCC 51513.</title>
        <authorList>
            <consortium name="The Broad Institute Genome Sequencing Platform"/>
            <person name="Earl A."/>
            <person name="Ward D."/>
            <person name="Feldgarden M."/>
            <person name="Gevers D."/>
            <person name="Huys G."/>
            <person name="Walker B."/>
            <person name="Young S.K."/>
            <person name="Zeng Q."/>
            <person name="Gargeya S."/>
            <person name="Fitzgerald M."/>
            <person name="Haas B."/>
            <person name="Abouelleil A."/>
            <person name="Alvarado L."/>
            <person name="Arachchi H.M."/>
            <person name="Berlin A.M."/>
            <person name="Chapman S.B."/>
            <person name="Goldberg J."/>
            <person name="Griggs A."/>
            <person name="Gujja S."/>
            <person name="Hansen M."/>
            <person name="Howarth C."/>
            <person name="Imamovic A."/>
            <person name="Larimer J."/>
            <person name="McCowen C."/>
            <person name="Montmayeur A."/>
            <person name="Murphy C."/>
            <person name="Neiman D."/>
            <person name="Pearson M."/>
            <person name="Priest M."/>
            <person name="Roberts A."/>
            <person name="Saif S."/>
            <person name="Shea T."/>
            <person name="Sisk P."/>
            <person name="Sykes S."/>
            <person name="Wortman J."/>
            <person name="Nusbaum C."/>
            <person name="Birren B."/>
        </authorList>
    </citation>
    <scope>NUCLEOTIDE SEQUENCE [LARGE SCALE GENOMIC DNA]</scope>
    <source>
        <strain evidence="7 8">ATCC 51513</strain>
    </source>
</reference>
<dbReference type="InterPro" id="IPR051260">
    <property type="entry name" value="Diverse_substr_monoxygenases"/>
</dbReference>
<keyword evidence="8" id="KW-1185">Reference proteome</keyword>
<dbReference type="HOGENOM" id="CLU_022256_1_1_11"/>
<evidence type="ECO:0000313" key="8">
    <source>
        <dbReference type="Proteomes" id="UP000006078"/>
    </source>
</evidence>
<dbReference type="STRING" id="29321.AAV33_01210"/>
<evidence type="ECO:0000256" key="3">
    <source>
        <dbReference type="ARBA" id="ARBA00023002"/>
    </source>
</evidence>
<keyword evidence="3" id="KW-0560">Oxidoreductase</keyword>
<dbReference type="InterPro" id="IPR011251">
    <property type="entry name" value="Luciferase-like_dom"/>
</dbReference>
<accession>I7IWZ2</accession>
<keyword evidence="2" id="KW-0288">FMN</keyword>
<dbReference type="Proteomes" id="UP000011016">
    <property type="component" value="Unassembled WGS sequence"/>
</dbReference>
<comment type="caution">
    <text evidence="6">The sequence shown here is derived from an EMBL/GenBank/DDBJ whole genome shotgun (WGS) entry which is preliminary data.</text>
</comment>
<gene>
    <name evidence="6" type="ORF">BN46_0632</name>
    <name evidence="7" type="ORF">HMPREF9719_00896</name>
</gene>
<protein>
    <submittedName>
        <fullName evidence="6">Putative monooxygenase yxeK</fullName>
    </submittedName>
</protein>
<evidence type="ECO:0000256" key="4">
    <source>
        <dbReference type="ARBA" id="ARBA00023033"/>
    </source>
</evidence>
<dbReference type="EMBL" id="CAJZ01000096">
    <property type="protein sequence ID" value="CCI83368.1"/>
    <property type="molecule type" value="Genomic_DNA"/>
</dbReference>
<dbReference type="Proteomes" id="UP000006078">
    <property type="component" value="Unassembled WGS sequence"/>
</dbReference>
<evidence type="ECO:0000256" key="2">
    <source>
        <dbReference type="ARBA" id="ARBA00022643"/>
    </source>
</evidence>
<dbReference type="OrthoDB" id="4412557at2"/>
<evidence type="ECO:0000259" key="5">
    <source>
        <dbReference type="Pfam" id="PF00296"/>
    </source>
</evidence>
<feature type="domain" description="Luciferase-like" evidence="5">
    <location>
        <begin position="29"/>
        <end position="255"/>
    </location>
</feature>
<dbReference type="AlphaFoldDB" id="I7IWZ2"/>